<reference evidence="2 3" key="1">
    <citation type="submission" date="2016-10" db="EMBL/GenBank/DDBJ databases">
        <authorList>
            <person name="Varghese N."/>
            <person name="Submissions S."/>
        </authorList>
    </citation>
    <scope>NUCLEOTIDE SEQUENCE [LARGE SCALE GENOMIC DNA]</scope>
    <source>
        <strain evidence="2 3">Mar_2010_102</strain>
    </source>
</reference>
<evidence type="ECO:0008006" key="4">
    <source>
        <dbReference type="Google" id="ProtNLM"/>
    </source>
</evidence>
<evidence type="ECO:0000313" key="2">
    <source>
        <dbReference type="EMBL" id="SDR86829.1"/>
    </source>
</evidence>
<keyword evidence="1" id="KW-0812">Transmembrane</keyword>
<organism evidence="2 3">
    <name type="scientific">Christiangramia echinicola</name>
    <dbReference type="NCBI Taxonomy" id="279359"/>
    <lineage>
        <taxon>Bacteria</taxon>
        <taxon>Pseudomonadati</taxon>
        <taxon>Bacteroidota</taxon>
        <taxon>Flavobacteriia</taxon>
        <taxon>Flavobacteriales</taxon>
        <taxon>Flavobacteriaceae</taxon>
        <taxon>Christiangramia</taxon>
    </lineage>
</organism>
<proteinExistence type="predicted"/>
<dbReference type="Proteomes" id="UP000198858">
    <property type="component" value="Chromosome I"/>
</dbReference>
<gene>
    <name evidence="2" type="ORF">SAMN04488552_1329</name>
</gene>
<dbReference type="STRING" id="1250231.SAMN04488552_1329"/>
<evidence type="ECO:0000313" key="3">
    <source>
        <dbReference type="Proteomes" id="UP000198858"/>
    </source>
</evidence>
<sequence>MQNFLVYLSEIWPLAPLFLFIIAVIFRLMDNSAYLFLKKEILINSSNVSRSVLKNQIKAAEDPEFTIQLKKALLYRNLQQSFMISAIVSLPVTIIFYFLR</sequence>
<keyword evidence="1" id="KW-1133">Transmembrane helix</keyword>
<feature type="transmembrane region" description="Helical" evidence="1">
    <location>
        <begin position="12"/>
        <end position="29"/>
    </location>
</feature>
<protein>
    <recommendedName>
        <fullName evidence="4">YniB-like protein</fullName>
    </recommendedName>
</protein>
<keyword evidence="3" id="KW-1185">Reference proteome</keyword>
<feature type="transmembrane region" description="Helical" evidence="1">
    <location>
        <begin position="81"/>
        <end position="99"/>
    </location>
</feature>
<dbReference type="AlphaFoldDB" id="A0A1H1MLJ8"/>
<accession>A0A1H1MLJ8</accession>
<keyword evidence="1" id="KW-0472">Membrane</keyword>
<dbReference type="EMBL" id="LT629745">
    <property type="protein sequence ID" value="SDR86829.1"/>
    <property type="molecule type" value="Genomic_DNA"/>
</dbReference>
<name>A0A1H1MLJ8_9FLAO</name>
<evidence type="ECO:0000256" key="1">
    <source>
        <dbReference type="SAM" id="Phobius"/>
    </source>
</evidence>